<dbReference type="GeneID" id="28763033"/>
<accession>A0A177C0K2</accession>
<dbReference type="RefSeq" id="XP_018030505.1">
    <property type="nucleotide sequence ID" value="XM_018179547.1"/>
</dbReference>
<dbReference type="OrthoDB" id="10450585at2759"/>
<dbReference type="InParanoid" id="A0A177C0K2"/>
<evidence type="ECO:0000313" key="3">
    <source>
        <dbReference type="EMBL" id="OAG00140.1"/>
    </source>
</evidence>
<gene>
    <name evidence="3" type="ORF">CC84DRAFT_1168992</name>
</gene>
<protein>
    <submittedName>
        <fullName evidence="3">Uncharacterized protein</fullName>
    </submittedName>
</protein>
<proteinExistence type="predicted"/>
<keyword evidence="2" id="KW-0732">Signal</keyword>
<organism evidence="3 4">
    <name type="scientific">Paraphaeosphaeria sporulosa</name>
    <dbReference type="NCBI Taxonomy" id="1460663"/>
    <lineage>
        <taxon>Eukaryota</taxon>
        <taxon>Fungi</taxon>
        <taxon>Dikarya</taxon>
        <taxon>Ascomycota</taxon>
        <taxon>Pezizomycotina</taxon>
        <taxon>Dothideomycetes</taxon>
        <taxon>Pleosporomycetidae</taxon>
        <taxon>Pleosporales</taxon>
        <taxon>Massarineae</taxon>
        <taxon>Didymosphaeriaceae</taxon>
        <taxon>Paraphaeosphaeria</taxon>
    </lineage>
</organism>
<evidence type="ECO:0000313" key="4">
    <source>
        <dbReference type="Proteomes" id="UP000077069"/>
    </source>
</evidence>
<evidence type="ECO:0000256" key="2">
    <source>
        <dbReference type="SAM" id="SignalP"/>
    </source>
</evidence>
<keyword evidence="1" id="KW-0472">Membrane</keyword>
<keyword evidence="4" id="KW-1185">Reference proteome</keyword>
<keyword evidence="1" id="KW-1133">Transmembrane helix</keyword>
<feature type="transmembrane region" description="Helical" evidence="1">
    <location>
        <begin position="210"/>
        <end position="236"/>
    </location>
</feature>
<name>A0A177C0K2_9PLEO</name>
<reference evidence="3 4" key="1">
    <citation type="submission" date="2016-05" db="EMBL/GenBank/DDBJ databases">
        <title>Comparative analysis of secretome profiles of manganese(II)-oxidizing ascomycete fungi.</title>
        <authorList>
            <consortium name="DOE Joint Genome Institute"/>
            <person name="Zeiner C.A."/>
            <person name="Purvine S.O."/>
            <person name="Zink E.M."/>
            <person name="Wu S."/>
            <person name="Pasa-Tolic L."/>
            <person name="Chaput D.L."/>
            <person name="Haridas S."/>
            <person name="Grigoriev I.V."/>
            <person name="Santelli C.M."/>
            <person name="Hansel C.M."/>
        </authorList>
    </citation>
    <scope>NUCLEOTIDE SEQUENCE [LARGE SCALE GENOMIC DNA]</scope>
    <source>
        <strain evidence="3 4">AP3s5-JAC2a</strain>
    </source>
</reference>
<dbReference type="Proteomes" id="UP000077069">
    <property type="component" value="Unassembled WGS sequence"/>
</dbReference>
<feature type="signal peptide" evidence="2">
    <location>
        <begin position="1"/>
        <end position="23"/>
    </location>
</feature>
<dbReference type="EMBL" id="KV441560">
    <property type="protein sequence ID" value="OAG00140.1"/>
    <property type="molecule type" value="Genomic_DNA"/>
</dbReference>
<sequence>MNSPVPAFLPWATATAFVPIATATATPFPPAVLAQTGPVVYPSIYLPDLAIWVTCPSTVCNPIGSNSTFSLVDKSVTLYHDAVNFAARIAFGKSPTPAPVLNHAVPSVDAPTPTRKPHTQTVSAPDVQSAYLLPPGSYLLWSPWKEDPRVKWGYLYTVAQIRNKTWWALEKSGILAFTHKHCPVTHKSGPYIWYQGGPFVFEWIMLLGQLLWIVLLLLLMACLAMAGKAASLALLVKEFALDRRPWVLERVVRSPES</sequence>
<keyword evidence="1" id="KW-0812">Transmembrane</keyword>
<dbReference type="AlphaFoldDB" id="A0A177C0K2"/>
<evidence type="ECO:0000256" key="1">
    <source>
        <dbReference type="SAM" id="Phobius"/>
    </source>
</evidence>
<feature type="chain" id="PRO_5008057624" evidence="2">
    <location>
        <begin position="24"/>
        <end position="257"/>
    </location>
</feature>